<dbReference type="PROSITE" id="PS00280">
    <property type="entry name" value="BPTI_KUNITZ_1"/>
    <property type="match status" value="1"/>
</dbReference>
<dbReference type="OrthoDB" id="4473401at2759"/>
<dbReference type="EMBL" id="SKCS01000175">
    <property type="protein sequence ID" value="TNN14453.1"/>
    <property type="molecule type" value="Genomic_DNA"/>
</dbReference>
<protein>
    <submittedName>
        <fullName evidence="4">Colostrum trypsin inhibitor isoform 1</fullName>
    </submittedName>
</protein>
<dbReference type="SMART" id="SM00131">
    <property type="entry name" value="KU"/>
    <property type="match status" value="1"/>
</dbReference>
<organism evidence="4 5">
    <name type="scientific">Schistosoma japonicum</name>
    <name type="common">Blood fluke</name>
    <dbReference type="NCBI Taxonomy" id="6182"/>
    <lineage>
        <taxon>Eukaryota</taxon>
        <taxon>Metazoa</taxon>
        <taxon>Spiralia</taxon>
        <taxon>Lophotrochozoa</taxon>
        <taxon>Platyhelminthes</taxon>
        <taxon>Trematoda</taxon>
        <taxon>Digenea</taxon>
        <taxon>Strigeidida</taxon>
        <taxon>Schistosomatoidea</taxon>
        <taxon>Schistosomatidae</taxon>
        <taxon>Schistosoma</taxon>
    </lineage>
</organism>
<feature type="domain" description="BPTI/Kunitz inhibitor" evidence="3">
    <location>
        <begin position="31"/>
        <end position="81"/>
    </location>
</feature>
<evidence type="ECO:0000256" key="1">
    <source>
        <dbReference type="ARBA" id="ARBA00023157"/>
    </source>
</evidence>
<dbReference type="PANTHER" id="PTHR46751:SF1">
    <property type="entry name" value="WAP FOUR-DISULFIDE CORE DOMAIN PROTEIN 6A"/>
    <property type="match status" value="1"/>
</dbReference>
<proteinExistence type="predicted"/>
<keyword evidence="2" id="KW-0732">Signal</keyword>
<evidence type="ECO:0000313" key="4">
    <source>
        <dbReference type="EMBL" id="TNN14453.1"/>
    </source>
</evidence>
<dbReference type="Pfam" id="PF00014">
    <property type="entry name" value="Kunitz_BPTI"/>
    <property type="match status" value="1"/>
</dbReference>
<dbReference type="PROSITE" id="PS50279">
    <property type="entry name" value="BPTI_KUNITZ_2"/>
    <property type="match status" value="1"/>
</dbReference>
<feature type="signal peptide" evidence="2">
    <location>
        <begin position="1"/>
        <end position="20"/>
    </location>
</feature>
<reference evidence="4 5" key="1">
    <citation type="submission" date="2019-03" db="EMBL/GenBank/DDBJ databases">
        <title>An improved genome assembly of the fluke Schistosoma japonicum.</title>
        <authorList>
            <person name="Hu W."/>
            <person name="Luo F."/>
            <person name="Yin M."/>
            <person name="Mo X."/>
            <person name="Sun C."/>
            <person name="Wu Q."/>
            <person name="Zhu B."/>
            <person name="Xiang M."/>
            <person name="Wang J."/>
            <person name="Wang Y."/>
            <person name="Zhang T."/>
            <person name="Xu B."/>
            <person name="Zheng H."/>
            <person name="Feng Z."/>
        </authorList>
    </citation>
    <scope>NUCLEOTIDE SEQUENCE [LARGE SCALE GENOMIC DNA]</scope>
    <source>
        <strain evidence="4">HuSjv2</strain>
        <tissue evidence="4">Worms</tissue>
    </source>
</reference>
<dbReference type="STRING" id="6182.A0A4Z2DD62"/>
<accession>A0A4Z2DD62</accession>
<dbReference type="InterPro" id="IPR020901">
    <property type="entry name" value="Prtase_inh_Kunz-CS"/>
</dbReference>
<dbReference type="Proteomes" id="UP000311919">
    <property type="component" value="Unassembled WGS sequence"/>
</dbReference>
<dbReference type="GO" id="GO:0004867">
    <property type="term" value="F:serine-type endopeptidase inhibitor activity"/>
    <property type="evidence" value="ECO:0007669"/>
    <property type="project" value="InterPro"/>
</dbReference>
<evidence type="ECO:0000259" key="3">
    <source>
        <dbReference type="PROSITE" id="PS50279"/>
    </source>
</evidence>
<dbReference type="Gene3D" id="4.10.410.10">
    <property type="entry name" value="Pancreatic trypsin inhibitor Kunitz domain"/>
    <property type="match status" value="1"/>
</dbReference>
<keyword evidence="5" id="KW-1185">Reference proteome</keyword>
<dbReference type="GO" id="GO:0005615">
    <property type="term" value="C:extracellular space"/>
    <property type="evidence" value="ECO:0007669"/>
    <property type="project" value="TreeGrafter"/>
</dbReference>
<sequence>METKTFHLIVLISICMNVHCKKYPKTPEEICSMPVKHGYCLQNQLRYYYDSVKNKCQPFIYKGCGGNENRFSSNEICEQMCVKKKTINIVGNQLNKPTSSAKIVTTVRTTTTKKLA</sequence>
<keyword evidence="1" id="KW-1015">Disulfide bond</keyword>
<dbReference type="InterPro" id="IPR051388">
    <property type="entry name" value="Serpin_venom_toxin"/>
</dbReference>
<name>A0A4Z2DD62_SCHJA</name>
<feature type="chain" id="PRO_5021288764" evidence="2">
    <location>
        <begin position="21"/>
        <end position="116"/>
    </location>
</feature>
<evidence type="ECO:0000256" key="2">
    <source>
        <dbReference type="SAM" id="SignalP"/>
    </source>
</evidence>
<comment type="caution">
    <text evidence="4">The sequence shown here is derived from an EMBL/GenBank/DDBJ whole genome shotgun (WGS) entry which is preliminary data.</text>
</comment>
<dbReference type="PANTHER" id="PTHR46751">
    <property type="entry name" value="EPPIN"/>
    <property type="match status" value="1"/>
</dbReference>
<dbReference type="InterPro" id="IPR002223">
    <property type="entry name" value="Kunitz_BPTI"/>
</dbReference>
<dbReference type="CDD" id="cd00109">
    <property type="entry name" value="Kunitz-type"/>
    <property type="match status" value="1"/>
</dbReference>
<dbReference type="AlphaFoldDB" id="A0A4Z2DD62"/>
<dbReference type="PRINTS" id="PR00759">
    <property type="entry name" value="BASICPTASE"/>
</dbReference>
<evidence type="ECO:0000313" key="5">
    <source>
        <dbReference type="Proteomes" id="UP000311919"/>
    </source>
</evidence>
<dbReference type="SUPFAM" id="SSF57362">
    <property type="entry name" value="BPTI-like"/>
    <property type="match status" value="1"/>
</dbReference>
<gene>
    <name evidence="4" type="ORF">EWB00_002166</name>
</gene>
<dbReference type="InterPro" id="IPR036880">
    <property type="entry name" value="Kunitz_BPTI_sf"/>
</dbReference>
<dbReference type="FunFam" id="4.10.410.10:FF:000020">
    <property type="entry name" value="Collagen, type VI, alpha 3"/>
    <property type="match status" value="1"/>
</dbReference>